<evidence type="ECO:0000313" key="3">
    <source>
        <dbReference type="Proteomes" id="UP000271624"/>
    </source>
</evidence>
<name>A0A433VPY5_9CYAN</name>
<feature type="domain" description="Zorya protein ZorC EH" evidence="1">
    <location>
        <begin position="219"/>
        <end position="414"/>
    </location>
</feature>
<proteinExistence type="predicted"/>
<dbReference type="Pfam" id="PF15611">
    <property type="entry name" value="EH_Signature"/>
    <property type="match status" value="1"/>
</dbReference>
<reference evidence="2" key="1">
    <citation type="submission" date="2018-12" db="EMBL/GenBank/DDBJ databases">
        <authorList>
            <person name="Will S."/>
            <person name="Neumann-Schaal M."/>
            <person name="Henke P."/>
        </authorList>
    </citation>
    <scope>NUCLEOTIDE SEQUENCE</scope>
    <source>
        <strain evidence="2">PCC 7102</strain>
    </source>
</reference>
<accession>A0A433VPY5</accession>
<evidence type="ECO:0000313" key="2">
    <source>
        <dbReference type="EMBL" id="RUT08176.1"/>
    </source>
</evidence>
<dbReference type="EMBL" id="RSCL01000003">
    <property type="protein sequence ID" value="RUT08176.1"/>
    <property type="molecule type" value="Genomic_DNA"/>
</dbReference>
<dbReference type="OrthoDB" id="5861318at2"/>
<organism evidence="2 3">
    <name type="scientific">Dulcicalothrix desertica PCC 7102</name>
    <dbReference type="NCBI Taxonomy" id="232991"/>
    <lineage>
        <taxon>Bacteria</taxon>
        <taxon>Bacillati</taxon>
        <taxon>Cyanobacteriota</taxon>
        <taxon>Cyanophyceae</taxon>
        <taxon>Nostocales</taxon>
        <taxon>Calotrichaceae</taxon>
        <taxon>Dulcicalothrix</taxon>
    </lineage>
</organism>
<comment type="caution">
    <text evidence="2">The sequence shown here is derived from an EMBL/GenBank/DDBJ whole genome shotgun (WGS) entry which is preliminary data.</text>
</comment>
<dbReference type="InterPro" id="IPR028943">
    <property type="entry name" value="ZorC_EH_Signature_dom"/>
</dbReference>
<dbReference type="Proteomes" id="UP000271624">
    <property type="component" value="Unassembled WGS sequence"/>
</dbReference>
<dbReference type="RefSeq" id="WP_127080025.1">
    <property type="nucleotide sequence ID" value="NZ_RSCL01000003.1"/>
</dbReference>
<gene>
    <name evidence="2" type="ORF">DSM106972_013440</name>
</gene>
<evidence type="ECO:0000259" key="1">
    <source>
        <dbReference type="Pfam" id="PF15611"/>
    </source>
</evidence>
<dbReference type="AlphaFoldDB" id="A0A433VPY5"/>
<reference evidence="2" key="2">
    <citation type="journal article" date="2019" name="Genome Biol. Evol.">
        <title>Day and night: Metabolic profiles and evolutionary relationships of six axenic non-marine cyanobacteria.</title>
        <authorList>
            <person name="Will S.E."/>
            <person name="Henke P."/>
            <person name="Boedeker C."/>
            <person name="Huang S."/>
            <person name="Brinkmann H."/>
            <person name="Rohde M."/>
            <person name="Jarek M."/>
            <person name="Friedl T."/>
            <person name="Seufert S."/>
            <person name="Schumacher M."/>
            <person name="Overmann J."/>
            <person name="Neumann-Schaal M."/>
            <person name="Petersen J."/>
        </authorList>
    </citation>
    <scope>NUCLEOTIDE SEQUENCE [LARGE SCALE GENOMIC DNA]</scope>
    <source>
        <strain evidence="2">PCC 7102</strain>
    </source>
</reference>
<protein>
    <recommendedName>
        <fullName evidence="1">Zorya protein ZorC EH domain-containing protein</fullName>
    </recommendedName>
</protein>
<keyword evidence="3" id="KW-1185">Reference proteome</keyword>
<sequence length="481" mass="56245">MNFNFPKPTLYDLKDNVPTRLIQVANQLSSHRVFIPNVDKILQTVQEVNYAKVSNIEWIYCIYAKANWDKQHPQNSYITSSHIWKASVNNPWLQKQLLWRLALYYSGQQQKVLPKSLADSFDTLVNEPSVNQQLSVKIILALRSQEPGLEITKIACKQNLSYNGLKREIYNQIPTWIEALNFLKYVSCQFCNLSSPTAHQVNWLISCLDEMSIEVQVDAVNYLLIHINKETASQYPQLVDWLQLNYRNCTGWNLITEQAKQALREWIGSINYNDFQNLVSLILERRQLEGRAKEQLQKRKEFWANYSDRFEHIRILIPEDYFTAIGGRFRQGEDVHVLQKDSSDATEVCIFDFGSFLVVEFFHGRGSETRLIRKSDDVERKLFGSLPISLKSIRSIPAEAHDHVICWQWDCERWLRQNSILPNEGISYFKGLPERFGKYNPVTGLVTPSPDKQRERDFQLQGWRKIISQLEQEAKDYCKNI</sequence>